<proteinExistence type="predicted"/>
<accession>A0AAN7VIM6</accession>
<evidence type="ECO:0000256" key="2">
    <source>
        <dbReference type="SAM" id="Phobius"/>
    </source>
</evidence>
<dbReference type="EMBL" id="JAVRBK010000002">
    <property type="protein sequence ID" value="KAK5648987.1"/>
    <property type="molecule type" value="Genomic_DNA"/>
</dbReference>
<sequence length="137" mass="15498">MLDDYEICLIIILCLIVALICIIRKYVKQQGIHFLDLMYGGNVQAQQTVWSVTGQINRDGSADNNQRWPTHDHRLSVDSFIVTENVRMQQKDRLPPPAYSEIDLPTYEQAVCMTPPKNNVPAVHTASSSTTNLDRPS</sequence>
<organism evidence="3 4">
    <name type="scientific">Pyrocoelia pectoralis</name>
    <dbReference type="NCBI Taxonomy" id="417401"/>
    <lineage>
        <taxon>Eukaryota</taxon>
        <taxon>Metazoa</taxon>
        <taxon>Ecdysozoa</taxon>
        <taxon>Arthropoda</taxon>
        <taxon>Hexapoda</taxon>
        <taxon>Insecta</taxon>
        <taxon>Pterygota</taxon>
        <taxon>Neoptera</taxon>
        <taxon>Endopterygota</taxon>
        <taxon>Coleoptera</taxon>
        <taxon>Polyphaga</taxon>
        <taxon>Elateriformia</taxon>
        <taxon>Elateroidea</taxon>
        <taxon>Lampyridae</taxon>
        <taxon>Lampyrinae</taxon>
        <taxon>Pyrocoelia</taxon>
    </lineage>
</organism>
<feature type="region of interest" description="Disordered" evidence="1">
    <location>
        <begin position="118"/>
        <end position="137"/>
    </location>
</feature>
<name>A0AAN7VIM6_9COLE</name>
<keyword evidence="2" id="KW-0472">Membrane</keyword>
<evidence type="ECO:0000313" key="4">
    <source>
        <dbReference type="Proteomes" id="UP001329430"/>
    </source>
</evidence>
<evidence type="ECO:0000256" key="1">
    <source>
        <dbReference type="SAM" id="MobiDB-lite"/>
    </source>
</evidence>
<keyword evidence="4" id="KW-1185">Reference proteome</keyword>
<feature type="transmembrane region" description="Helical" evidence="2">
    <location>
        <begin position="7"/>
        <end position="27"/>
    </location>
</feature>
<evidence type="ECO:0000313" key="3">
    <source>
        <dbReference type="EMBL" id="KAK5648987.1"/>
    </source>
</evidence>
<dbReference type="AlphaFoldDB" id="A0AAN7VIM6"/>
<keyword evidence="2" id="KW-1133">Transmembrane helix</keyword>
<protein>
    <submittedName>
        <fullName evidence="3">Uncharacterized protein</fullName>
    </submittedName>
</protein>
<gene>
    <name evidence="3" type="ORF">RI129_003879</name>
</gene>
<comment type="caution">
    <text evidence="3">The sequence shown here is derived from an EMBL/GenBank/DDBJ whole genome shotgun (WGS) entry which is preliminary data.</text>
</comment>
<reference evidence="3 4" key="1">
    <citation type="journal article" date="2024" name="Insects">
        <title>An Improved Chromosome-Level Genome Assembly of the Firefly Pyrocoelia pectoralis.</title>
        <authorList>
            <person name="Fu X."/>
            <person name="Meyer-Rochow V.B."/>
            <person name="Ballantyne L."/>
            <person name="Zhu X."/>
        </authorList>
    </citation>
    <scope>NUCLEOTIDE SEQUENCE [LARGE SCALE GENOMIC DNA]</scope>
    <source>
        <strain evidence="3">XCY_ONT2</strain>
    </source>
</reference>
<feature type="compositionally biased region" description="Polar residues" evidence="1">
    <location>
        <begin position="125"/>
        <end position="137"/>
    </location>
</feature>
<keyword evidence="2" id="KW-0812">Transmembrane</keyword>
<dbReference type="Proteomes" id="UP001329430">
    <property type="component" value="Chromosome 2"/>
</dbReference>